<dbReference type="Proteomes" id="UP000050791">
    <property type="component" value="Unassembled WGS sequence"/>
</dbReference>
<dbReference type="Pfam" id="PF13920">
    <property type="entry name" value="zf-C3HC4_3"/>
    <property type="match status" value="1"/>
</dbReference>
<dbReference type="EC" id="2.3.2.27" evidence="11"/>
<evidence type="ECO:0000256" key="4">
    <source>
        <dbReference type="ARBA" id="ARBA00022679"/>
    </source>
</evidence>
<comment type="subcellular location">
    <subcellularLocation>
        <location evidence="2 11">Cytoplasm</location>
        <location evidence="2 11">Cytosol</location>
    </subcellularLocation>
</comment>
<dbReference type="GO" id="GO:0008270">
    <property type="term" value="F:zinc ion binding"/>
    <property type="evidence" value="ECO:0007669"/>
    <property type="project" value="UniProtKB-UniRule"/>
</dbReference>
<dbReference type="InterPro" id="IPR001841">
    <property type="entry name" value="Znf_RING"/>
</dbReference>
<evidence type="ECO:0000313" key="15">
    <source>
        <dbReference type="Proteomes" id="UP000050791"/>
    </source>
</evidence>
<comment type="catalytic activity">
    <reaction evidence="1 11">
        <text>S-ubiquitinyl-[E2 ubiquitin-conjugating enzyme]-L-cysteine + [acceptor protein]-L-lysine = [E2 ubiquitin-conjugating enzyme]-L-cysteine + N(6)-ubiquitinyl-[acceptor protein]-L-lysine.</text>
        <dbReference type="EC" id="2.3.2.27"/>
    </reaction>
</comment>
<dbReference type="GO" id="GO:0005829">
    <property type="term" value="C:cytosol"/>
    <property type="evidence" value="ECO:0007669"/>
    <property type="project" value="UniProtKB-SubCell"/>
</dbReference>
<evidence type="ECO:0000256" key="10">
    <source>
        <dbReference type="PROSITE-ProRule" id="PRU00175"/>
    </source>
</evidence>
<dbReference type="SMART" id="SM00184">
    <property type="entry name" value="RING"/>
    <property type="match status" value="1"/>
</dbReference>
<dbReference type="GO" id="GO:0061630">
    <property type="term" value="F:ubiquitin protein ligase activity"/>
    <property type="evidence" value="ECO:0007669"/>
    <property type="project" value="UniProtKB-UniRule"/>
</dbReference>
<evidence type="ECO:0000256" key="7">
    <source>
        <dbReference type="ARBA" id="ARBA00022771"/>
    </source>
</evidence>
<organism evidence="15 16">
    <name type="scientific">Schistosoma mattheei</name>
    <dbReference type="NCBI Taxonomy" id="31246"/>
    <lineage>
        <taxon>Eukaryota</taxon>
        <taxon>Metazoa</taxon>
        <taxon>Spiralia</taxon>
        <taxon>Lophotrochozoa</taxon>
        <taxon>Platyhelminthes</taxon>
        <taxon>Trematoda</taxon>
        <taxon>Digenea</taxon>
        <taxon>Strigeidida</taxon>
        <taxon>Schistosomatoidea</taxon>
        <taxon>Schistosomatidae</taxon>
        <taxon>Schistosoma</taxon>
    </lineage>
</organism>
<dbReference type="GO" id="GO:0072572">
    <property type="term" value="F:poly-ADP-D-ribose binding"/>
    <property type="evidence" value="ECO:0007669"/>
    <property type="project" value="UniProtKB-UniRule"/>
</dbReference>
<evidence type="ECO:0000256" key="6">
    <source>
        <dbReference type="ARBA" id="ARBA00022723"/>
    </source>
</evidence>
<feature type="compositionally biased region" description="Polar residues" evidence="12">
    <location>
        <begin position="250"/>
        <end position="277"/>
    </location>
</feature>
<evidence type="ECO:0000256" key="8">
    <source>
        <dbReference type="ARBA" id="ARBA00022786"/>
    </source>
</evidence>
<comment type="PTM">
    <text evidence="11">Ubiquitinated; autoubiquitinated.</text>
</comment>
<feature type="compositionally biased region" description="Polar residues" evidence="12">
    <location>
        <begin position="289"/>
        <end position="298"/>
    </location>
</feature>
<evidence type="ECO:0000256" key="3">
    <source>
        <dbReference type="ARBA" id="ARBA00022490"/>
    </source>
</evidence>
<dbReference type="PANTHER" id="PTHR13417">
    <property type="entry name" value="E3 UBIQUITIN-PROTEIN LIGASE RNF146"/>
    <property type="match status" value="1"/>
</dbReference>
<dbReference type="Pfam" id="PF02825">
    <property type="entry name" value="WWE"/>
    <property type="match status" value="1"/>
</dbReference>
<dbReference type="InterPro" id="IPR018123">
    <property type="entry name" value="WWE-dom_subgr"/>
</dbReference>
<dbReference type="CDD" id="cd16546">
    <property type="entry name" value="RING-HC_RNF146"/>
    <property type="match status" value="1"/>
</dbReference>
<accession>A0AA85BF82</accession>
<dbReference type="GO" id="GO:0051865">
    <property type="term" value="P:protein autoubiquitination"/>
    <property type="evidence" value="ECO:0007669"/>
    <property type="project" value="UniProtKB-UniRule"/>
</dbReference>
<keyword evidence="3 11" id="KW-0963">Cytoplasm</keyword>
<dbReference type="PROSITE" id="PS50089">
    <property type="entry name" value="ZF_RING_2"/>
    <property type="match status" value="1"/>
</dbReference>
<keyword evidence="9 11" id="KW-0862">Zinc</keyword>
<dbReference type="Gene3D" id="3.30.40.10">
    <property type="entry name" value="Zinc/RING finger domain, C3HC4 (zinc finger)"/>
    <property type="match status" value="1"/>
</dbReference>
<feature type="region of interest" description="Disordered" evidence="12">
    <location>
        <begin position="250"/>
        <end position="338"/>
    </location>
</feature>
<dbReference type="SUPFAM" id="SSF117839">
    <property type="entry name" value="WWE domain"/>
    <property type="match status" value="1"/>
</dbReference>
<evidence type="ECO:0000256" key="9">
    <source>
        <dbReference type="ARBA" id="ARBA00022833"/>
    </source>
</evidence>
<dbReference type="InterPro" id="IPR017907">
    <property type="entry name" value="Znf_RING_CS"/>
</dbReference>
<comment type="pathway">
    <text evidence="11">Protein modification; protein ubiquitination.</text>
</comment>
<keyword evidence="4 11" id="KW-0808">Transferase</keyword>
<keyword evidence="6 11" id="KW-0479">Metal-binding</keyword>
<evidence type="ECO:0000256" key="12">
    <source>
        <dbReference type="SAM" id="MobiDB-lite"/>
    </source>
</evidence>
<feature type="domain" description="RING-type" evidence="13">
    <location>
        <begin position="53"/>
        <end position="91"/>
    </location>
</feature>
<evidence type="ECO:0000259" key="13">
    <source>
        <dbReference type="PROSITE" id="PS50089"/>
    </source>
</evidence>
<protein>
    <recommendedName>
        <fullName evidence="11">E3 ubiquitin-protein ligase</fullName>
        <ecNumber evidence="11">2.3.2.27</ecNumber>
    </recommendedName>
</protein>
<evidence type="ECO:0000256" key="1">
    <source>
        <dbReference type="ARBA" id="ARBA00000900"/>
    </source>
</evidence>
<dbReference type="InterPro" id="IPR044110">
    <property type="entry name" value="RING-HC_RNF146"/>
</dbReference>
<evidence type="ECO:0000256" key="2">
    <source>
        <dbReference type="ARBA" id="ARBA00004514"/>
    </source>
</evidence>
<dbReference type="InterPro" id="IPR033509">
    <property type="entry name" value="RNF146"/>
</dbReference>
<evidence type="ECO:0000313" key="16">
    <source>
        <dbReference type="WBParaSite" id="SMTH1_53720.1"/>
    </source>
</evidence>
<sequence>MLVRITSCGADIPEYSSAYYKQVDPFEHSGRCSLLNTNFPNFFHSMTVDSLECSICLQNLVHPAQLPCGHIFCFLCIKGCAFHRRKCPMCRSRFSSRFFDDPKLINVCDLRENDQDKLSHIVDLCERLSTLPQSVNDSYSSELPSYSWFYEGFQGWWQYDERTCNELENAFNRQLSSYELTIAGYVYSIDLKNMTQIRKDRSGRLRRIKRDLLTCEKKGVAGIKMSSIQSSSNSTTSVCKQLEIEEATHSNSNEVNGGSMNNPSSNLPCSQSSNNGCLESDRSEAKQLVSASRSSTPYLSGDECVSNYSLNPSGSRNQRNPSPSTSGESLRHHNRKRS</sequence>
<dbReference type="InterPro" id="IPR004170">
    <property type="entry name" value="WWE_dom"/>
</dbReference>
<dbReference type="InterPro" id="IPR013083">
    <property type="entry name" value="Znf_RING/FYVE/PHD"/>
</dbReference>
<proteinExistence type="predicted"/>
<dbReference type="InterPro" id="IPR037197">
    <property type="entry name" value="WWE_dom_sf"/>
</dbReference>
<dbReference type="PANTHER" id="PTHR13417:SF2">
    <property type="entry name" value="E3 UBIQUITIN-PROTEIN LIGASE RNF146"/>
    <property type="match status" value="1"/>
</dbReference>
<dbReference type="GO" id="GO:0016055">
    <property type="term" value="P:Wnt signaling pathway"/>
    <property type="evidence" value="ECO:0007669"/>
    <property type="project" value="UniProtKB-KW"/>
</dbReference>
<dbReference type="AlphaFoldDB" id="A0AA85BF82"/>
<dbReference type="Gene3D" id="3.30.720.50">
    <property type="match status" value="1"/>
</dbReference>
<comment type="function">
    <text evidence="11">E3 ubiquitin-protein ligase that specifically binds poly-ADP-ribosylated proteins and mediates their ubiquitination and subsequent degradation.</text>
</comment>
<dbReference type="GO" id="GO:0005634">
    <property type="term" value="C:nucleus"/>
    <property type="evidence" value="ECO:0007669"/>
    <property type="project" value="TreeGrafter"/>
</dbReference>
<feature type="domain" description="WWE" evidence="14">
    <location>
        <begin position="134"/>
        <end position="210"/>
    </location>
</feature>
<comment type="domain">
    <text evidence="11">The WWE domain mediates non-covalent poly(ADP-ribose)-binding.</text>
</comment>
<feature type="compositionally biased region" description="Polar residues" evidence="12">
    <location>
        <begin position="306"/>
        <end position="328"/>
    </location>
</feature>
<evidence type="ECO:0000256" key="5">
    <source>
        <dbReference type="ARBA" id="ARBA00022687"/>
    </source>
</evidence>
<keyword evidence="5" id="KW-0879">Wnt signaling pathway</keyword>
<dbReference type="WBParaSite" id="SMTH1_53720.1">
    <property type="protein sequence ID" value="SMTH1_53720.1"/>
    <property type="gene ID" value="SMTH1_53720"/>
</dbReference>
<dbReference type="SMART" id="SM00678">
    <property type="entry name" value="WWE"/>
    <property type="match status" value="1"/>
</dbReference>
<dbReference type="PROSITE" id="PS50918">
    <property type="entry name" value="WWE"/>
    <property type="match status" value="1"/>
</dbReference>
<dbReference type="PROSITE" id="PS00518">
    <property type="entry name" value="ZF_RING_1"/>
    <property type="match status" value="1"/>
</dbReference>
<keyword evidence="7 10" id="KW-0863">Zinc-finger</keyword>
<reference evidence="16" key="1">
    <citation type="submission" date="2023-11" db="UniProtKB">
        <authorList>
            <consortium name="WormBaseParasite"/>
        </authorList>
    </citation>
    <scope>IDENTIFICATION</scope>
</reference>
<keyword evidence="8 11" id="KW-0833">Ubl conjugation pathway</keyword>
<evidence type="ECO:0000259" key="14">
    <source>
        <dbReference type="PROSITE" id="PS50918"/>
    </source>
</evidence>
<name>A0AA85BF82_9TREM</name>
<dbReference type="SUPFAM" id="SSF57850">
    <property type="entry name" value="RING/U-box"/>
    <property type="match status" value="1"/>
</dbReference>
<evidence type="ECO:0000256" key="11">
    <source>
        <dbReference type="RuleBase" id="RU367115"/>
    </source>
</evidence>
<dbReference type="GO" id="GO:0006511">
    <property type="term" value="P:ubiquitin-dependent protein catabolic process"/>
    <property type="evidence" value="ECO:0007669"/>
    <property type="project" value="UniProtKB-UniRule"/>
</dbReference>